<feature type="transmembrane region" description="Helical" evidence="7">
    <location>
        <begin position="284"/>
        <end position="304"/>
    </location>
</feature>
<feature type="transmembrane region" description="Helical" evidence="7">
    <location>
        <begin position="177"/>
        <end position="202"/>
    </location>
</feature>
<dbReference type="Proteomes" id="UP000049455">
    <property type="component" value="Unassembled WGS sequence"/>
</dbReference>
<proteinExistence type="inferred from homology"/>
<dbReference type="STRING" id="313367.JSE7799_01058"/>
<dbReference type="EMBL" id="CYPR01000058">
    <property type="protein sequence ID" value="CUH34627.1"/>
    <property type="molecule type" value="Genomic_DNA"/>
</dbReference>
<evidence type="ECO:0000256" key="1">
    <source>
        <dbReference type="ARBA" id="ARBA00004429"/>
    </source>
</evidence>
<dbReference type="GO" id="GO:0005886">
    <property type="term" value="C:plasma membrane"/>
    <property type="evidence" value="ECO:0007669"/>
    <property type="project" value="UniProtKB-SubCell"/>
</dbReference>
<dbReference type="PANTHER" id="PTHR33362:SF7">
    <property type="entry name" value="SLL1103 PROTEIN"/>
    <property type="match status" value="1"/>
</dbReference>
<reference evidence="9 10" key="1">
    <citation type="submission" date="2015-09" db="EMBL/GenBank/DDBJ databases">
        <authorList>
            <person name="Jackson K.R."/>
            <person name="Lunt B.L."/>
            <person name="Fisher J.N.B."/>
            <person name="Gardner A.V."/>
            <person name="Bailey M.E."/>
            <person name="Deus L.M."/>
            <person name="Earl A.S."/>
            <person name="Gibby P.D."/>
            <person name="Hartmann K.A."/>
            <person name="Liu J.E."/>
            <person name="Manci A.M."/>
            <person name="Nielsen D.A."/>
            <person name="Solomon M.B."/>
            <person name="Breakwell D.P."/>
            <person name="Burnett S.H."/>
            <person name="Grose J.H."/>
        </authorList>
    </citation>
    <scope>NUCLEOTIDE SEQUENCE [LARGE SCALE GENOMIC DNA]</scope>
    <source>
        <strain evidence="9 10">CECT 7799</strain>
    </source>
</reference>
<comment type="similarity">
    <text evidence="7">Belongs to the TRAP transporter large permease family.</text>
</comment>
<dbReference type="GO" id="GO:0022857">
    <property type="term" value="F:transmembrane transporter activity"/>
    <property type="evidence" value="ECO:0007669"/>
    <property type="project" value="UniProtKB-UniRule"/>
</dbReference>
<dbReference type="OrthoDB" id="7339120at2"/>
<evidence type="ECO:0000313" key="9">
    <source>
        <dbReference type="EMBL" id="CUH34627.1"/>
    </source>
</evidence>
<comment type="subunit">
    <text evidence="7">The complex comprises the extracytoplasmic solute receptor protein and the two transmembrane proteins.</text>
</comment>
<feature type="transmembrane region" description="Helical" evidence="7">
    <location>
        <begin position="97"/>
        <end position="130"/>
    </location>
</feature>
<evidence type="ECO:0000313" key="10">
    <source>
        <dbReference type="Proteomes" id="UP000049455"/>
    </source>
</evidence>
<dbReference type="AlphaFoldDB" id="A0A0M7B8S9"/>
<evidence type="ECO:0000256" key="6">
    <source>
        <dbReference type="ARBA" id="ARBA00023136"/>
    </source>
</evidence>
<sequence length="447" mass="46790">MDEYALPLAMVGVLIAGIFSGYPVAFVLAGVGILFTFIGDVPLVFLNTVSSRIFTGTLTNWLMLAVPLFVFMGLMLEKSNIAKNLLLSLERMFAQRPGGLALSVTIVGVVMAASTGIVGASVVMLGLMALPVMIKQNYSMSLAAGTICSAGTLGILIPPSIMLVLVGDILSISIGALFMGAVIPGVMLGGLYALYILVVTWLDPAKAPPSEQPGDVSIGEMIMTLAKHLLAPVLLILGVLGSIIAGVATPTEAAAIGALGATLLAAAMGELTRKNLVDCVQETALTTAMILTVAIGATVFSAIFKRVGGDRMIEDAVFAIASGPYQTLFLIMALIFVLGFFLEWIEISYVILPLFAPIIAALDFGLANSSVTLTWFAVLVAVNLQTSFLTPPFGYALFYLRGIAPPELGITAIYKGILPFVLIQVAGLFLCILFPALVLWLPAAVGN</sequence>
<feature type="transmembrane region" description="Helical" evidence="7">
    <location>
        <begin position="58"/>
        <end position="76"/>
    </location>
</feature>
<feature type="transmembrane region" description="Helical" evidence="7">
    <location>
        <begin position="316"/>
        <end position="341"/>
    </location>
</feature>
<dbReference type="RefSeq" id="WP_055662700.1">
    <property type="nucleotide sequence ID" value="NZ_CYPR01000058.1"/>
</dbReference>
<keyword evidence="5 7" id="KW-1133">Transmembrane helix</keyword>
<accession>A0A0M7B8S9</accession>
<comment type="subcellular location">
    <subcellularLocation>
        <location evidence="1 7">Cell inner membrane</location>
        <topology evidence="1 7">Multi-pass membrane protein</topology>
    </subcellularLocation>
</comment>
<evidence type="ECO:0000259" key="8">
    <source>
        <dbReference type="Pfam" id="PF06808"/>
    </source>
</evidence>
<comment type="function">
    <text evidence="7">Part of the tripartite ATP-independent periplasmic (TRAP) transport system.</text>
</comment>
<evidence type="ECO:0000256" key="7">
    <source>
        <dbReference type="RuleBase" id="RU369079"/>
    </source>
</evidence>
<feature type="transmembrane region" description="Helical" evidence="7">
    <location>
        <begin position="12"/>
        <end position="38"/>
    </location>
</feature>
<dbReference type="InterPro" id="IPR010656">
    <property type="entry name" value="DctM"/>
</dbReference>
<protein>
    <recommendedName>
        <fullName evidence="7">TRAP transporter large permease protein</fullName>
    </recommendedName>
</protein>
<feature type="transmembrane region" description="Helical" evidence="7">
    <location>
        <begin position="373"/>
        <end position="397"/>
    </location>
</feature>
<dbReference type="PANTHER" id="PTHR33362">
    <property type="entry name" value="SIALIC ACID TRAP TRANSPORTER PERMEASE PROTEIN SIAT-RELATED"/>
    <property type="match status" value="1"/>
</dbReference>
<dbReference type="InterPro" id="IPR004681">
    <property type="entry name" value="TRAP_DctM"/>
</dbReference>
<keyword evidence="7" id="KW-0813">Transport</keyword>
<gene>
    <name evidence="9" type="primary">siaT_3</name>
    <name evidence="9" type="ORF">JSE7799_01058</name>
</gene>
<name>A0A0M7B8S9_9RHOB</name>
<dbReference type="Pfam" id="PF06808">
    <property type="entry name" value="DctM"/>
    <property type="match status" value="1"/>
</dbReference>
<feature type="transmembrane region" description="Helical" evidence="7">
    <location>
        <begin position="417"/>
        <end position="441"/>
    </location>
</feature>
<organism evidence="9 10">
    <name type="scientific">Jannaschia seosinensis</name>
    <dbReference type="NCBI Taxonomy" id="313367"/>
    <lineage>
        <taxon>Bacteria</taxon>
        <taxon>Pseudomonadati</taxon>
        <taxon>Pseudomonadota</taxon>
        <taxon>Alphaproteobacteria</taxon>
        <taxon>Rhodobacterales</taxon>
        <taxon>Roseobacteraceae</taxon>
        <taxon>Jannaschia</taxon>
    </lineage>
</organism>
<evidence type="ECO:0000256" key="2">
    <source>
        <dbReference type="ARBA" id="ARBA00022475"/>
    </source>
</evidence>
<evidence type="ECO:0000256" key="3">
    <source>
        <dbReference type="ARBA" id="ARBA00022519"/>
    </source>
</evidence>
<feature type="domain" description="TRAP C4-dicarboxylate transport system permease DctM subunit" evidence="8">
    <location>
        <begin position="11"/>
        <end position="437"/>
    </location>
</feature>
<keyword evidence="6 7" id="KW-0472">Membrane</keyword>
<keyword evidence="10" id="KW-1185">Reference proteome</keyword>
<keyword evidence="2" id="KW-1003">Cell membrane</keyword>
<feature type="transmembrane region" description="Helical" evidence="7">
    <location>
        <begin position="142"/>
        <end position="165"/>
    </location>
</feature>
<evidence type="ECO:0000256" key="5">
    <source>
        <dbReference type="ARBA" id="ARBA00022989"/>
    </source>
</evidence>
<feature type="transmembrane region" description="Helical" evidence="7">
    <location>
        <begin position="347"/>
        <end position="366"/>
    </location>
</feature>
<dbReference type="NCBIfam" id="TIGR00786">
    <property type="entry name" value="dctM"/>
    <property type="match status" value="1"/>
</dbReference>
<keyword evidence="3 7" id="KW-0997">Cell inner membrane</keyword>
<feature type="transmembrane region" description="Helical" evidence="7">
    <location>
        <begin position="229"/>
        <end position="247"/>
    </location>
</feature>
<feature type="transmembrane region" description="Helical" evidence="7">
    <location>
        <begin position="254"/>
        <end position="272"/>
    </location>
</feature>
<keyword evidence="4 7" id="KW-0812">Transmembrane</keyword>
<evidence type="ECO:0000256" key="4">
    <source>
        <dbReference type="ARBA" id="ARBA00022692"/>
    </source>
</evidence>